<keyword evidence="1" id="KW-0732">Signal</keyword>
<dbReference type="AlphaFoldDB" id="A0A0A9CPS1"/>
<sequence length="317" mass="32906">MLRWRRWPSTSTSASILLLLSVSWSFCFGSGAASFCAAACHSFFTAMTSPLGIFARYTVPDDPAPTMPSLPSTDRATSSAVKLSLWNAVIRHGPTTTLGRAPPTLPPLGAAVPSSPHWSQRAVTASIAIPANATAAAATHIAAVCRAESPSSAAGDDGDEPAGARWLKDTSKVSSVVQLVKPGGTVPVSAFQDRSTSVMDGRAASSAGISPVSWLCCNLKLTSRLHLPMSSGIAPVSSFPSNSSRYKFEHPVAPNAGTSLSSAHLLAAKTCNFGASHDTFGSAPPTGLPEMLKYSRLGEATRSAGMPPVSELELRSR</sequence>
<evidence type="ECO:0000256" key="1">
    <source>
        <dbReference type="SAM" id="SignalP"/>
    </source>
</evidence>
<evidence type="ECO:0000313" key="2">
    <source>
        <dbReference type="EMBL" id="JAD77561.1"/>
    </source>
</evidence>
<organism evidence="2">
    <name type="scientific">Arundo donax</name>
    <name type="common">Giant reed</name>
    <name type="synonym">Donax arundinaceus</name>
    <dbReference type="NCBI Taxonomy" id="35708"/>
    <lineage>
        <taxon>Eukaryota</taxon>
        <taxon>Viridiplantae</taxon>
        <taxon>Streptophyta</taxon>
        <taxon>Embryophyta</taxon>
        <taxon>Tracheophyta</taxon>
        <taxon>Spermatophyta</taxon>
        <taxon>Magnoliopsida</taxon>
        <taxon>Liliopsida</taxon>
        <taxon>Poales</taxon>
        <taxon>Poaceae</taxon>
        <taxon>PACMAD clade</taxon>
        <taxon>Arundinoideae</taxon>
        <taxon>Arundineae</taxon>
        <taxon>Arundo</taxon>
    </lineage>
</organism>
<evidence type="ECO:0008006" key="3">
    <source>
        <dbReference type="Google" id="ProtNLM"/>
    </source>
</evidence>
<dbReference type="EMBL" id="GBRH01220334">
    <property type="protein sequence ID" value="JAD77561.1"/>
    <property type="molecule type" value="Transcribed_RNA"/>
</dbReference>
<reference evidence="2" key="2">
    <citation type="journal article" date="2015" name="Data Brief">
        <title>Shoot transcriptome of the giant reed, Arundo donax.</title>
        <authorList>
            <person name="Barrero R.A."/>
            <person name="Guerrero F.D."/>
            <person name="Moolhuijzen P."/>
            <person name="Goolsby J.A."/>
            <person name="Tidwell J."/>
            <person name="Bellgard S.E."/>
            <person name="Bellgard M.I."/>
        </authorList>
    </citation>
    <scope>NUCLEOTIDE SEQUENCE</scope>
    <source>
        <tissue evidence="2">Shoot tissue taken approximately 20 cm above the soil surface</tissue>
    </source>
</reference>
<proteinExistence type="predicted"/>
<accession>A0A0A9CPS1</accession>
<feature type="chain" id="PRO_5002063446" description="Secreted protein" evidence="1">
    <location>
        <begin position="26"/>
        <end position="317"/>
    </location>
</feature>
<name>A0A0A9CPS1_ARUDO</name>
<feature type="signal peptide" evidence="1">
    <location>
        <begin position="1"/>
        <end position="25"/>
    </location>
</feature>
<reference evidence="2" key="1">
    <citation type="submission" date="2014-09" db="EMBL/GenBank/DDBJ databases">
        <authorList>
            <person name="Magalhaes I.L.F."/>
            <person name="Oliveira U."/>
            <person name="Santos F.R."/>
            <person name="Vidigal T.H.D.A."/>
            <person name="Brescovit A.D."/>
            <person name="Santos A.J."/>
        </authorList>
    </citation>
    <scope>NUCLEOTIDE SEQUENCE</scope>
    <source>
        <tissue evidence="2">Shoot tissue taken approximately 20 cm above the soil surface</tissue>
    </source>
</reference>
<protein>
    <recommendedName>
        <fullName evidence="3">Secreted protein</fullName>
    </recommendedName>
</protein>